<evidence type="ECO:0000313" key="6">
    <source>
        <dbReference type="Proteomes" id="UP000605427"/>
    </source>
</evidence>
<dbReference type="GO" id="GO:0016301">
    <property type="term" value="F:kinase activity"/>
    <property type="evidence" value="ECO:0007669"/>
    <property type="project" value="UniProtKB-KW"/>
</dbReference>
<dbReference type="PANTHER" id="PTHR10695:SF46">
    <property type="entry name" value="BIFUNCTIONAL COENZYME A SYNTHASE-RELATED"/>
    <property type="match status" value="1"/>
</dbReference>
<organism evidence="5 6">
    <name type="scientific">Saccharibacillus endophyticus</name>
    <dbReference type="NCBI Taxonomy" id="2060666"/>
    <lineage>
        <taxon>Bacteria</taxon>
        <taxon>Bacillati</taxon>
        <taxon>Bacillota</taxon>
        <taxon>Bacilli</taxon>
        <taxon>Bacillales</taxon>
        <taxon>Paenibacillaceae</taxon>
        <taxon>Saccharibacillus</taxon>
    </lineage>
</organism>
<dbReference type="NCBIfam" id="TIGR00152">
    <property type="entry name" value="dephospho-CoA kinase"/>
    <property type="match status" value="1"/>
</dbReference>
<comment type="similarity">
    <text evidence="3">Belongs to the CoaE family.</text>
</comment>
<evidence type="ECO:0000256" key="3">
    <source>
        <dbReference type="HAMAP-Rule" id="MF_00376"/>
    </source>
</evidence>
<dbReference type="Gene3D" id="3.40.50.300">
    <property type="entry name" value="P-loop containing nucleotide triphosphate hydrolases"/>
    <property type="match status" value="1"/>
</dbReference>
<proteinExistence type="inferred from homology"/>
<evidence type="ECO:0000256" key="1">
    <source>
        <dbReference type="ARBA" id="ARBA00022741"/>
    </source>
</evidence>
<comment type="caution">
    <text evidence="5">The sequence shown here is derived from an EMBL/GenBank/DDBJ whole genome shotgun (WGS) entry which is preliminary data.</text>
</comment>
<evidence type="ECO:0000313" key="5">
    <source>
        <dbReference type="EMBL" id="GGH84973.1"/>
    </source>
</evidence>
<protein>
    <recommendedName>
        <fullName evidence="3 4">Dephospho-CoA kinase</fullName>
        <ecNumber evidence="3 4">2.7.1.24</ecNumber>
    </recommendedName>
    <alternativeName>
        <fullName evidence="3">Dephosphocoenzyme A kinase</fullName>
    </alternativeName>
</protein>
<dbReference type="PANTHER" id="PTHR10695">
    <property type="entry name" value="DEPHOSPHO-COA KINASE-RELATED"/>
    <property type="match status" value="1"/>
</dbReference>
<comment type="subcellular location">
    <subcellularLocation>
        <location evidence="3">Cytoplasm</location>
    </subcellularLocation>
</comment>
<comment type="catalytic activity">
    <reaction evidence="3">
        <text>3'-dephospho-CoA + ATP = ADP + CoA + H(+)</text>
        <dbReference type="Rhea" id="RHEA:18245"/>
        <dbReference type="ChEBI" id="CHEBI:15378"/>
        <dbReference type="ChEBI" id="CHEBI:30616"/>
        <dbReference type="ChEBI" id="CHEBI:57287"/>
        <dbReference type="ChEBI" id="CHEBI:57328"/>
        <dbReference type="ChEBI" id="CHEBI:456216"/>
        <dbReference type="EC" id="2.7.1.24"/>
    </reaction>
</comment>
<dbReference type="Proteomes" id="UP000605427">
    <property type="component" value="Unassembled WGS sequence"/>
</dbReference>
<keyword evidence="1 3" id="KW-0547">Nucleotide-binding</keyword>
<keyword evidence="3" id="KW-0808">Transferase</keyword>
<dbReference type="EMBL" id="BMDD01000005">
    <property type="protein sequence ID" value="GGH84973.1"/>
    <property type="molecule type" value="Genomic_DNA"/>
</dbReference>
<dbReference type="Pfam" id="PF01121">
    <property type="entry name" value="CoaE"/>
    <property type="match status" value="1"/>
</dbReference>
<dbReference type="HAMAP" id="MF_00376">
    <property type="entry name" value="Dephospho_CoA_kinase"/>
    <property type="match status" value="1"/>
</dbReference>
<comment type="pathway">
    <text evidence="3">Cofactor biosynthesis; coenzyme A biosynthesis; CoA from (R)-pantothenate: step 5/5.</text>
</comment>
<feature type="binding site" evidence="3">
    <location>
        <begin position="10"/>
        <end position="15"/>
    </location>
    <ligand>
        <name>ATP</name>
        <dbReference type="ChEBI" id="CHEBI:30616"/>
    </ligand>
</feature>
<dbReference type="CDD" id="cd02022">
    <property type="entry name" value="DPCK"/>
    <property type="match status" value="1"/>
</dbReference>
<dbReference type="InterPro" id="IPR001977">
    <property type="entry name" value="Depp_CoAkinase"/>
</dbReference>
<dbReference type="SUPFAM" id="SSF52540">
    <property type="entry name" value="P-loop containing nucleoside triphosphate hydrolases"/>
    <property type="match status" value="1"/>
</dbReference>
<dbReference type="RefSeq" id="WP_172241687.1">
    <property type="nucleotide sequence ID" value="NZ_BMDD01000005.1"/>
</dbReference>
<dbReference type="InterPro" id="IPR027417">
    <property type="entry name" value="P-loop_NTPase"/>
</dbReference>
<keyword evidence="3" id="KW-0963">Cytoplasm</keyword>
<accession>A0ABQ2A3J7</accession>
<dbReference type="EC" id="2.7.1.24" evidence="3 4"/>
<keyword evidence="6" id="KW-1185">Reference proteome</keyword>
<dbReference type="PROSITE" id="PS51219">
    <property type="entry name" value="DPCK"/>
    <property type="match status" value="1"/>
</dbReference>
<sequence>MRIGLTGGIATGKSTVSNMLAAQGVHIVDADIIAREVMNPGQPLLAAVADRFGPEFLLPEGGLDRRRMAEHIFNRPEEREALNAIVHPAIRAEIRRQVDAAEAADPTGIVAADIPLLYESGLEGLYEKIVVVYVPRAVQLERLTMRDGLAPEQAEGRLNAQLDIEEKKRRADFVIDNSGTLEETQRQVGVLLEQWVAR</sequence>
<keyword evidence="3" id="KW-0173">Coenzyme A biosynthesis</keyword>
<keyword evidence="3 5" id="KW-0418">Kinase</keyword>
<evidence type="ECO:0000256" key="4">
    <source>
        <dbReference type="NCBIfam" id="TIGR00152"/>
    </source>
</evidence>
<comment type="function">
    <text evidence="3">Catalyzes the phosphorylation of the 3'-hydroxyl group of dephosphocoenzyme A to form coenzyme A.</text>
</comment>
<name>A0ABQ2A3J7_9BACL</name>
<reference evidence="6" key="1">
    <citation type="journal article" date="2019" name="Int. J. Syst. Evol. Microbiol.">
        <title>The Global Catalogue of Microorganisms (GCM) 10K type strain sequencing project: providing services to taxonomists for standard genome sequencing and annotation.</title>
        <authorList>
            <consortium name="The Broad Institute Genomics Platform"/>
            <consortium name="The Broad Institute Genome Sequencing Center for Infectious Disease"/>
            <person name="Wu L."/>
            <person name="Ma J."/>
        </authorList>
    </citation>
    <scope>NUCLEOTIDE SEQUENCE [LARGE SCALE GENOMIC DNA]</scope>
    <source>
        <strain evidence="6">CCM 8702</strain>
    </source>
</reference>
<keyword evidence="2 3" id="KW-0067">ATP-binding</keyword>
<gene>
    <name evidence="3 5" type="primary">coaE</name>
    <name evidence="5" type="ORF">GCM10007362_41310</name>
</gene>
<evidence type="ECO:0000256" key="2">
    <source>
        <dbReference type="ARBA" id="ARBA00022840"/>
    </source>
</evidence>